<dbReference type="AlphaFoldDB" id="A0A967KAZ0"/>
<keyword evidence="4" id="KW-1185">Reference proteome</keyword>
<feature type="transmembrane region" description="Helical" evidence="2">
    <location>
        <begin position="18"/>
        <end position="36"/>
    </location>
</feature>
<comment type="caution">
    <text evidence="3">The sequence shown here is derived from an EMBL/GenBank/DDBJ whole genome shotgun (WGS) entry which is preliminary data.</text>
</comment>
<reference evidence="3" key="1">
    <citation type="submission" date="2020-03" db="EMBL/GenBank/DDBJ databases">
        <title>Genome of Pelagibius litoralis DSM 21314T.</title>
        <authorList>
            <person name="Wang G."/>
        </authorList>
    </citation>
    <scope>NUCLEOTIDE SEQUENCE</scope>
    <source>
        <strain evidence="3">DSM 21314</strain>
    </source>
</reference>
<keyword evidence="2" id="KW-0812">Transmembrane</keyword>
<accession>A0A967KAZ0</accession>
<evidence type="ECO:0000313" key="3">
    <source>
        <dbReference type="EMBL" id="NIA70752.1"/>
    </source>
</evidence>
<protein>
    <submittedName>
        <fullName evidence="3">Uncharacterized protein</fullName>
    </submittedName>
</protein>
<dbReference type="EMBL" id="JAAQPH010000016">
    <property type="protein sequence ID" value="NIA70752.1"/>
    <property type="molecule type" value="Genomic_DNA"/>
</dbReference>
<proteinExistence type="predicted"/>
<evidence type="ECO:0000313" key="4">
    <source>
        <dbReference type="Proteomes" id="UP000761264"/>
    </source>
</evidence>
<feature type="region of interest" description="Disordered" evidence="1">
    <location>
        <begin position="116"/>
        <end position="147"/>
    </location>
</feature>
<name>A0A967KAZ0_9PROT</name>
<keyword evidence="2" id="KW-1133">Transmembrane helix</keyword>
<keyword evidence="2" id="KW-0472">Membrane</keyword>
<gene>
    <name evidence="3" type="ORF">HBA54_19310</name>
</gene>
<organism evidence="3 4">
    <name type="scientific">Pelagibius litoralis</name>
    <dbReference type="NCBI Taxonomy" id="374515"/>
    <lineage>
        <taxon>Bacteria</taxon>
        <taxon>Pseudomonadati</taxon>
        <taxon>Pseudomonadota</taxon>
        <taxon>Alphaproteobacteria</taxon>
        <taxon>Rhodospirillales</taxon>
        <taxon>Rhodovibrionaceae</taxon>
        <taxon>Pelagibius</taxon>
    </lineage>
</organism>
<dbReference type="RefSeq" id="WP_167227691.1">
    <property type="nucleotide sequence ID" value="NZ_JAAQPH010000016.1"/>
</dbReference>
<dbReference type="Proteomes" id="UP000761264">
    <property type="component" value="Unassembled WGS sequence"/>
</dbReference>
<sequence>MASDRTDDYVLGRLVLDYIRAFMWPLVAMVVVLVYQSDVRTLIFEREIDVFGVRIGAKVEQIESQTLAEIADVRVLLEAQQAGVDGDEASPQIAEDIDAKLSSLERNLTREIAEVQSAQQARRTAPPQNVNPATAPPPAADNRSTRAAAAERRGFEALIDHDLTAALKAFDEARSIWPDYHNVAEIGQALRKFQSRLSDPESPMWPQLYREILTRYSWGLPEDLRAAIRKGAKKAY</sequence>
<evidence type="ECO:0000256" key="2">
    <source>
        <dbReference type="SAM" id="Phobius"/>
    </source>
</evidence>
<feature type="compositionally biased region" description="Low complexity" evidence="1">
    <location>
        <begin position="124"/>
        <end position="133"/>
    </location>
</feature>
<evidence type="ECO:0000256" key="1">
    <source>
        <dbReference type="SAM" id="MobiDB-lite"/>
    </source>
</evidence>